<organism evidence="2 3">
    <name type="scientific">Pollutimonas harenae</name>
    <dbReference type="NCBI Taxonomy" id="657015"/>
    <lineage>
        <taxon>Bacteria</taxon>
        <taxon>Pseudomonadati</taxon>
        <taxon>Pseudomonadota</taxon>
        <taxon>Betaproteobacteria</taxon>
        <taxon>Burkholderiales</taxon>
        <taxon>Alcaligenaceae</taxon>
        <taxon>Pollutimonas</taxon>
    </lineage>
</organism>
<gene>
    <name evidence="2" type="ORF">H0A62_01045</name>
</gene>
<keyword evidence="3" id="KW-1185">Reference proteome</keyword>
<reference evidence="2 3" key="1">
    <citation type="submission" date="2020-07" db="EMBL/GenBank/DDBJ databases">
        <title>Taxonomic revisions and descriptions of new bacterial species based on genomic comparisons in the high-G+C-content subgroup of the family Alcaligenaceae.</title>
        <authorList>
            <person name="Szabo A."/>
            <person name="Felfoldi T."/>
        </authorList>
    </citation>
    <scope>NUCLEOTIDE SEQUENCE [LARGE SCALE GENOMIC DNA]</scope>
    <source>
        <strain evidence="2 3">DSM 25667</strain>
    </source>
</reference>
<keyword evidence="1" id="KW-0732">Signal</keyword>
<dbReference type="AlphaFoldDB" id="A0A853GTR7"/>
<name>A0A853GTR7_9BURK</name>
<evidence type="ECO:0000313" key="2">
    <source>
        <dbReference type="EMBL" id="NYT84176.1"/>
    </source>
</evidence>
<evidence type="ECO:0000256" key="1">
    <source>
        <dbReference type="SAM" id="SignalP"/>
    </source>
</evidence>
<proteinExistence type="predicted"/>
<comment type="caution">
    <text evidence="2">The sequence shown here is derived from an EMBL/GenBank/DDBJ whole genome shotgun (WGS) entry which is preliminary data.</text>
</comment>
<accession>A0A853GTR7</accession>
<dbReference type="Proteomes" id="UP000554144">
    <property type="component" value="Unassembled WGS sequence"/>
</dbReference>
<dbReference type="EMBL" id="JACCEV010000001">
    <property type="protein sequence ID" value="NYT84176.1"/>
    <property type="molecule type" value="Genomic_DNA"/>
</dbReference>
<feature type="chain" id="PRO_5032517277" evidence="1">
    <location>
        <begin position="22"/>
        <end position="106"/>
    </location>
</feature>
<evidence type="ECO:0000313" key="3">
    <source>
        <dbReference type="Proteomes" id="UP000554144"/>
    </source>
</evidence>
<feature type="signal peptide" evidence="1">
    <location>
        <begin position="1"/>
        <end position="21"/>
    </location>
</feature>
<protein>
    <submittedName>
        <fullName evidence="2">Uncharacterized protein</fullName>
    </submittedName>
</protein>
<sequence length="106" mass="11499">MNGRHFVATAVAAVAFTTAHAADIEFLGTNSREFMDNPGYWAGGELPSLSDRGVISDTPVNLVTGSAPDAFSIGSLWITNTAGVTQFNSLRDHRYRQPAQLQRREC</sequence>
<dbReference type="OrthoDB" id="8613264at2"/>
<dbReference type="RefSeq" id="WP_130038638.1">
    <property type="nucleotide sequence ID" value="NZ_JACCEV010000001.1"/>
</dbReference>